<organism evidence="2 3">
    <name type="scientific">Euroglyphus maynei</name>
    <name type="common">Mayne's house dust mite</name>
    <dbReference type="NCBI Taxonomy" id="6958"/>
    <lineage>
        <taxon>Eukaryota</taxon>
        <taxon>Metazoa</taxon>
        <taxon>Ecdysozoa</taxon>
        <taxon>Arthropoda</taxon>
        <taxon>Chelicerata</taxon>
        <taxon>Arachnida</taxon>
        <taxon>Acari</taxon>
        <taxon>Acariformes</taxon>
        <taxon>Sarcoptiformes</taxon>
        <taxon>Astigmata</taxon>
        <taxon>Psoroptidia</taxon>
        <taxon>Analgoidea</taxon>
        <taxon>Pyroglyphidae</taxon>
        <taxon>Pyroglyphinae</taxon>
        <taxon>Euroglyphus</taxon>
    </lineage>
</organism>
<evidence type="ECO:0000256" key="1">
    <source>
        <dbReference type="SAM" id="MobiDB-lite"/>
    </source>
</evidence>
<dbReference type="EMBL" id="MUJZ01059468">
    <property type="protein sequence ID" value="OTF71742.1"/>
    <property type="molecule type" value="Genomic_DNA"/>
</dbReference>
<feature type="region of interest" description="Disordered" evidence="1">
    <location>
        <begin position="111"/>
        <end position="135"/>
    </location>
</feature>
<proteinExistence type="predicted"/>
<evidence type="ECO:0000313" key="2">
    <source>
        <dbReference type="EMBL" id="OTF71742.1"/>
    </source>
</evidence>
<dbReference type="Proteomes" id="UP000194236">
    <property type="component" value="Unassembled WGS sequence"/>
</dbReference>
<protein>
    <submittedName>
        <fullName evidence="2">Uncharacterized protein</fullName>
    </submittedName>
</protein>
<feature type="compositionally biased region" description="Polar residues" evidence="1">
    <location>
        <begin position="112"/>
        <end position="123"/>
    </location>
</feature>
<evidence type="ECO:0000313" key="3">
    <source>
        <dbReference type="Proteomes" id="UP000194236"/>
    </source>
</evidence>
<dbReference type="AlphaFoldDB" id="A0A1Y3ATE2"/>
<sequence>MMYDVEYGDYNGDGNEPSHSFDAIHNSGKFTTVSVDQQHDHQQKRRSNGLQLAKNLAAYCENQQKQSKCRISNTGDLKMINKINSSSTNTAMTIYDYYDNNYDHGRSRTLPWPTNGNSTSTNEPEAISTPKLSDDNKHPSITSLFTRSPIDGQVKLNYYKSINII</sequence>
<name>A0A1Y3ATE2_EURMA</name>
<accession>A0A1Y3ATE2</accession>
<comment type="caution">
    <text evidence="2">The sequence shown here is derived from an EMBL/GenBank/DDBJ whole genome shotgun (WGS) entry which is preliminary data.</text>
</comment>
<gene>
    <name evidence="2" type="ORF">BLA29_006426</name>
</gene>
<reference evidence="2 3" key="1">
    <citation type="submission" date="2017-03" db="EMBL/GenBank/DDBJ databases">
        <title>Genome Survey of Euroglyphus maynei.</title>
        <authorList>
            <person name="Arlian L.G."/>
            <person name="Morgan M.S."/>
            <person name="Rider S.D."/>
        </authorList>
    </citation>
    <scope>NUCLEOTIDE SEQUENCE [LARGE SCALE GENOMIC DNA]</scope>
    <source>
        <strain evidence="2">Arlian Lab</strain>
        <tissue evidence="2">Whole body</tissue>
    </source>
</reference>
<keyword evidence="3" id="KW-1185">Reference proteome</keyword>